<proteinExistence type="inferred from homology"/>
<gene>
    <name evidence="3" type="primary">yraA</name>
    <name evidence="3" type="ORF">PAM7066_00553</name>
</gene>
<dbReference type="NCBIfam" id="TIGR01382">
    <property type="entry name" value="PfpI"/>
    <property type="match status" value="1"/>
</dbReference>
<dbReference type="STRING" id="315423.SAMN04488020_101552"/>
<keyword evidence="3" id="KW-0645">Protease</keyword>
<dbReference type="CDD" id="cd03134">
    <property type="entry name" value="GATase1_PfpI_like"/>
    <property type="match status" value="1"/>
</dbReference>
<feature type="domain" description="DJ-1/PfpI" evidence="2">
    <location>
        <begin position="8"/>
        <end position="174"/>
    </location>
</feature>
<sequence length="185" mass="19742">MPSIDNAKIVIVATDGFEQSELTTPQKQLAEAGATVHVASPDGSNIKGWDKDHWGDETKADLKIEDIDVATYDAMVLPGGQINPDVLRADADVVQKIKDFAATGKTLAAICHAPWLLIEADLVRGKRLTSYNSIRTDLKNAGAEVVDEEVAQDGNLITSRNPGDLDAFCKTIVEAVSASRDKAAA</sequence>
<dbReference type="SUPFAM" id="SSF52317">
    <property type="entry name" value="Class I glutamine amidotransferase-like"/>
    <property type="match status" value="1"/>
</dbReference>
<dbReference type="InterPro" id="IPR002818">
    <property type="entry name" value="DJ-1/PfpI"/>
</dbReference>
<dbReference type="GO" id="GO:0016798">
    <property type="term" value="F:hydrolase activity, acting on glycosyl bonds"/>
    <property type="evidence" value="ECO:0007669"/>
    <property type="project" value="UniProtKB-KW"/>
</dbReference>
<dbReference type="RefSeq" id="WP_085852569.1">
    <property type="nucleotide sequence ID" value="NZ_FOPF01000001.1"/>
</dbReference>
<evidence type="ECO:0000313" key="4">
    <source>
        <dbReference type="Proteomes" id="UP000193870"/>
    </source>
</evidence>
<evidence type="ECO:0000259" key="2">
    <source>
        <dbReference type="Pfam" id="PF01965"/>
    </source>
</evidence>
<dbReference type="PROSITE" id="PS51276">
    <property type="entry name" value="PEPTIDASE_C56_PFPI"/>
    <property type="match status" value="1"/>
</dbReference>
<dbReference type="GO" id="GO:0006508">
    <property type="term" value="P:proteolysis"/>
    <property type="evidence" value="ECO:0007669"/>
    <property type="project" value="UniProtKB-KW"/>
</dbReference>
<dbReference type="Proteomes" id="UP000193870">
    <property type="component" value="Unassembled WGS sequence"/>
</dbReference>
<dbReference type="GO" id="GO:0008233">
    <property type="term" value="F:peptidase activity"/>
    <property type="evidence" value="ECO:0007669"/>
    <property type="project" value="UniProtKB-KW"/>
</dbReference>
<dbReference type="EMBL" id="FWFV01000001">
    <property type="protein sequence ID" value="SLN17668.1"/>
    <property type="molecule type" value="Genomic_DNA"/>
</dbReference>
<name>A0A1Y5RJ67_9RHOB</name>
<dbReference type="OrthoDB" id="9792284at2"/>
<keyword evidence="3" id="KW-0378">Hydrolase</keyword>
<comment type="similarity">
    <text evidence="1">Belongs to the peptidase C56 family.</text>
</comment>
<dbReference type="InterPro" id="IPR006286">
    <property type="entry name" value="C56_PfpI-like"/>
</dbReference>
<organism evidence="3 4">
    <name type="scientific">Palleronia marisminoris</name>
    <dbReference type="NCBI Taxonomy" id="315423"/>
    <lineage>
        <taxon>Bacteria</taxon>
        <taxon>Pseudomonadati</taxon>
        <taxon>Pseudomonadota</taxon>
        <taxon>Alphaproteobacteria</taxon>
        <taxon>Rhodobacterales</taxon>
        <taxon>Roseobacteraceae</taxon>
        <taxon>Palleronia</taxon>
    </lineage>
</organism>
<dbReference type="InterPro" id="IPR029062">
    <property type="entry name" value="Class_I_gatase-like"/>
</dbReference>
<dbReference type="PANTHER" id="PTHR42733">
    <property type="entry name" value="DJ-1 PROTEIN"/>
    <property type="match status" value="1"/>
</dbReference>
<accession>A0A1Y5RJ67</accession>
<dbReference type="PANTHER" id="PTHR42733:SF12">
    <property type="entry name" value="PROTEINASE"/>
    <property type="match status" value="1"/>
</dbReference>
<dbReference type="Pfam" id="PF01965">
    <property type="entry name" value="DJ-1_PfpI"/>
    <property type="match status" value="1"/>
</dbReference>
<dbReference type="Gene3D" id="3.40.50.880">
    <property type="match status" value="1"/>
</dbReference>
<evidence type="ECO:0000256" key="1">
    <source>
        <dbReference type="ARBA" id="ARBA00008542"/>
    </source>
</evidence>
<reference evidence="3 4" key="1">
    <citation type="submission" date="2017-03" db="EMBL/GenBank/DDBJ databases">
        <authorList>
            <person name="Afonso C.L."/>
            <person name="Miller P.J."/>
            <person name="Scott M.A."/>
            <person name="Spackman E."/>
            <person name="Goraichik I."/>
            <person name="Dimitrov K.M."/>
            <person name="Suarez D.L."/>
            <person name="Swayne D.E."/>
        </authorList>
    </citation>
    <scope>NUCLEOTIDE SEQUENCE [LARGE SCALE GENOMIC DNA]</scope>
    <source>
        <strain evidence="3 4">CECT 7066</strain>
    </source>
</reference>
<dbReference type="AlphaFoldDB" id="A0A1Y5RJ67"/>
<dbReference type="EC" id="3.2.-.-" evidence="3"/>
<keyword evidence="4" id="KW-1185">Reference proteome</keyword>
<evidence type="ECO:0000313" key="3">
    <source>
        <dbReference type="EMBL" id="SLN17668.1"/>
    </source>
</evidence>
<protein>
    <submittedName>
        <fullName evidence="3">Putative cysteine protease YraA</fullName>
        <ecNumber evidence="3">3.2.-.-</ecNumber>
    </submittedName>
</protein>
<keyword evidence="3" id="KW-0326">Glycosidase</keyword>